<evidence type="ECO:0000313" key="2">
    <source>
        <dbReference type="Proteomes" id="UP001501752"/>
    </source>
</evidence>
<reference evidence="2" key="1">
    <citation type="journal article" date="2019" name="Int. J. Syst. Evol. Microbiol.">
        <title>The Global Catalogue of Microorganisms (GCM) 10K type strain sequencing project: providing services to taxonomists for standard genome sequencing and annotation.</title>
        <authorList>
            <consortium name="The Broad Institute Genomics Platform"/>
            <consortium name="The Broad Institute Genome Sequencing Center for Infectious Disease"/>
            <person name="Wu L."/>
            <person name="Ma J."/>
        </authorList>
    </citation>
    <scope>NUCLEOTIDE SEQUENCE [LARGE SCALE GENOMIC DNA]</scope>
    <source>
        <strain evidence="2">JCM 13006</strain>
    </source>
</reference>
<dbReference type="EMBL" id="BAABIS010000001">
    <property type="protein sequence ID" value="GAA4883994.1"/>
    <property type="molecule type" value="Genomic_DNA"/>
</dbReference>
<accession>A0ABP9EP50</accession>
<keyword evidence="2" id="KW-1185">Reference proteome</keyword>
<comment type="caution">
    <text evidence="1">The sequence shown here is derived from an EMBL/GenBank/DDBJ whole genome shotgun (WGS) entry which is preliminary data.</text>
</comment>
<proteinExistence type="predicted"/>
<dbReference type="Proteomes" id="UP001501752">
    <property type="component" value="Unassembled WGS sequence"/>
</dbReference>
<evidence type="ECO:0008006" key="3">
    <source>
        <dbReference type="Google" id="ProtNLM"/>
    </source>
</evidence>
<name>A0ABP9EP50_9ACTN</name>
<organism evidence="1 2">
    <name type="scientific">Kitasatospora terrestris</name>
    <dbReference type="NCBI Taxonomy" id="258051"/>
    <lineage>
        <taxon>Bacteria</taxon>
        <taxon>Bacillati</taxon>
        <taxon>Actinomycetota</taxon>
        <taxon>Actinomycetes</taxon>
        <taxon>Kitasatosporales</taxon>
        <taxon>Streptomycetaceae</taxon>
        <taxon>Kitasatospora</taxon>
    </lineage>
</organism>
<gene>
    <name evidence="1" type="ORF">GCM10023235_75960</name>
</gene>
<dbReference type="RefSeq" id="WP_345701475.1">
    <property type="nucleotide sequence ID" value="NZ_BAABIS010000001.1"/>
</dbReference>
<sequence length="123" mass="13139">MDDSSTRDRLPPEAVELLQALLRDDTPAHRALRSQIPHLRVTGGCPCPCPSLDFGPAEVGEVAVEPAPVTGQPVAEAVVLDAAGQEIGGVMVFAHDGYLSNLEVYTWEDAPMAGLPAPDRLRW</sequence>
<evidence type="ECO:0000313" key="1">
    <source>
        <dbReference type="EMBL" id="GAA4883994.1"/>
    </source>
</evidence>
<protein>
    <recommendedName>
        <fullName evidence="3">GNAT family N-acetyltransferase</fullName>
    </recommendedName>
</protein>